<dbReference type="AlphaFoldDB" id="A0AAD8GQH7"/>
<protein>
    <submittedName>
        <fullName evidence="1">Uncharacterized protein</fullName>
    </submittedName>
</protein>
<name>A0AAD8GQH7_9APIA</name>
<reference evidence="1" key="1">
    <citation type="submission" date="2023-02" db="EMBL/GenBank/DDBJ databases">
        <title>Genome of toxic invasive species Heracleum sosnowskyi carries increased number of genes despite the absence of recent whole-genome duplications.</title>
        <authorList>
            <person name="Schelkunov M."/>
            <person name="Shtratnikova V."/>
            <person name="Makarenko M."/>
            <person name="Klepikova A."/>
            <person name="Omelchenko D."/>
            <person name="Novikova G."/>
            <person name="Obukhova E."/>
            <person name="Bogdanov V."/>
            <person name="Penin A."/>
            <person name="Logacheva M."/>
        </authorList>
    </citation>
    <scope>NUCLEOTIDE SEQUENCE</scope>
    <source>
        <strain evidence="1">Hsosn_3</strain>
        <tissue evidence="1">Leaf</tissue>
    </source>
</reference>
<organism evidence="1 2">
    <name type="scientific">Heracleum sosnowskyi</name>
    <dbReference type="NCBI Taxonomy" id="360622"/>
    <lineage>
        <taxon>Eukaryota</taxon>
        <taxon>Viridiplantae</taxon>
        <taxon>Streptophyta</taxon>
        <taxon>Embryophyta</taxon>
        <taxon>Tracheophyta</taxon>
        <taxon>Spermatophyta</taxon>
        <taxon>Magnoliopsida</taxon>
        <taxon>eudicotyledons</taxon>
        <taxon>Gunneridae</taxon>
        <taxon>Pentapetalae</taxon>
        <taxon>asterids</taxon>
        <taxon>campanulids</taxon>
        <taxon>Apiales</taxon>
        <taxon>Apiaceae</taxon>
        <taxon>Apioideae</taxon>
        <taxon>apioid superclade</taxon>
        <taxon>Tordylieae</taxon>
        <taxon>Tordyliinae</taxon>
        <taxon>Heracleum</taxon>
    </lineage>
</organism>
<accession>A0AAD8GQH7</accession>
<sequence length="142" mass="16339">MLRFLESLEELLPIPVRWKQFRFISGCIRIWRSLTALFASGWKVCFMFGSLMIFLHSAYCRLGRLFLIQSAGSSLWPPEKRQFGAPQTAAYNPQQAFATHMGDIGGGNEMSLKDVIEFYAQKNGLLFKPWIIHIKLNNPRVK</sequence>
<comment type="caution">
    <text evidence="1">The sequence shown here is derived from an EMBL/GenBank/DDBJ whole genome shotgun (WGS) entry which is preliminary data.</text>
</comment>
<proteinExistence type="predicted"/>
<dbReference type="EMBL" id="JAUIZM010000018">
    <property type="protein sequence ID" value="KAK1352256.1"/>
    <property type="molecule type" value="Genomic_DNA"/>
</dbReference>
<dbReference type="Proteomes" id="UP001237642">
    <property type="component" value="Unassembled WGS sequence"/>
</dbReference>
<gene>
    <name evidence="1" type="ORF">POM88_053520</name>
</gene>
<keyword evidence="2" id="KW-1185">Reference proteome</keyword>
<reference evidence="1" key="2">
    <citation type="submission" date="2023-05" db="EMBL/GenBank/DDBJ databases">
        <authorList>
            <person name="Schelkunov M.I."/>
        </authorList>
    </citation>
    <scope>NUCLEOTIDE SEQUENCE</scope>
    <source>
        <strain evidence="1">Hsosn_3</strain>
        <tissue evidence="1">Leaf</tissue>
    </source>
</reference>
<evidence type="ECO:0000313" key="1">
    <source>
        <dbReference type="EMBL" id="KAK1352256.1"/>
    </source>
</evidence>
<evidence type="ECO:0000313" key="2">
    <source>
        <dbReference type="Proteomes" id="UP001237642"/>
    </source>
</evidence>